<organism evidence="1 2">
    <name type="scientific">Leptospira borgpetersenii serovar Pomona str. 200901868</name>
    <dbReference type="NCBI Taxonomy" id="1192866"/>
    <lineage>
        <taxon>Bacteria</taxon>
        <taxon>Pseudomonadati</taxon>
        <taxon>Spirochaetota</taxon>
        <taxon>Spirochaetia</taxon>
        <taxon>Leptospirales</taxon>
        <taxon>Leptospiraceae</taxon>
        <taxon>Leptospira</taxon>
    </lineage>
</organism>
<dbReference type="EMBL" id="AKWF02000090">
    <property type="protein sequence ID" value="EMO61888.1"/>
    <property type="molecule type" value="Genomic_DNA"/>
</dbReference>
<protein>
    <submittedName>
        <fullName evidence="1">Uncharacterized protein</fullName>
    </submittedName>
</protein>
<dbReference type="AlphaFoldDB" id="M6WJF3"/>
<evidence type="ECO:0000313" key="2">
    <source>
        <dbReference type="Proteomes" id="UP000012159"/>
    </source>
</evidence>
<accession>M6WJF3</accession>
<dbReference type="Proteomes" id="UP000012159">
    <property type="component" value="Unassembled WGS sequence"/>
</dbReference>
<proteinExistence type="predicted"/>
<evidence type="ECO:0000313" key="1">
    <source>
        <dbReference type="EMBL" id="EMO61888.1"/>
    </source>
</evidence>
<name>M6WJF3_LEPBO</name>
<gene>
    <name evidence="1" type="ORF">LEP1GSC133_2060</name>
</gene>
<sequence>MFQRLLVILYKIDLEPVSKLSSVGAALPRSVLSPLNVRVPTETVVLKVCPVV</sequence>
<reference evidence="1 2" key="1">
    <citation type="submission" date="2013-01" db="EMBL/GenBank/DDBJ databases">
        <authorList>
            <person name="Harkins D.M."/>
            <person name="Durkin A.S."/>
            <person name="Brinkac L.M."/>
            <person name="Haft D.H."/>
            <person name="Selengut J.D."/>
            <person name="Sanka R."/>
            <person name="DePew J."/>
            <person name="Purushe J."/>
            <person name="Picardeau M."/>
            <person name="Werts C."/>
            <person name="Goarant C."/>
            <person name="Vinetz J.M."/>
            <person name="Sutton G.G."/>
            <person name="Nierman W.C."/>
            <person name="Fouts D.E."/>
        </authorList>
    </citation>
    <scope>NUCLEOTIDE SEQUENCE [LARGE SCALE GENOMIC DNA]</scope>
    <source>
        <strain evidence="1 2">200901868</strain>
    </source>
</reference>
<comment type="caution">
    <text evidence="1">The sequence shown here is derived from an EMBL/GenBank/DDBJ whole genome shotgun (WGS) entry which is preliminary data.</text>
</comment>